<sequence>MFVTLTIIDVSLTARSAAELVNSWEHCMETVSLLLVKILVVHNDDDGRSTSWRSLLLPLFIAGAAGVDDDKLIDTEEKT</sequence>
<name>A0A922I080_DERFA</name>
<protein>
    <submittedName>
        <fullName evidence="1">Uncharacterized protein</fullName>
    </submittedName>
</protein>
<reference evidence="1" key="1">
    <citation type="submission" date="2013-05" db="EMBL/GenBank/DDBJ databases">
        <authorList>
            <person name="Yim A.K.Y."/>
            <person name="Chan T.F."/>
            <person name="Ji K.M."/>
            <person name="Liu X.Y."/>
            <person name="Zhou J.W."/>
            <person name="Li R.Q."/>
            <person name="Yang K.Y."/>
            <person name="Li J."/>
            <person name="Li M."/>
            <person name="Law P.T.W."/>
            <person name="Wu Y.L."/>
            <person name="Cai Z.L."/>
            <person name="Qin H."/>
            <person name="Bao Y."/>
            <person name="Leung R.K.K."/>
            <person name="Ng P.K.S."/>
            <person name="Zou J."/>
            <person name="Zhong X.J."/>
            <person name="Ran P.X."/>
            <person name="Zhong N.S."/>
            <person name="Liu Z.G."/>
            <person name="Tsui S.K.W."/>
        </authorList>
    </citation>
    <scope>NUCLEOTIDE SEQUENCE</scope>
    <source>
        <strain evidence="1">Derf</strain>
        <tissue evidence="1">Whole organism</tissue>
    </source>
</reference>
<dbReference type="EMBL" id="ASGP02000003">
    <property type="protein sequence ID" value="KAH9516113.1"/>
    <property type="molecule type" value="Genomic_DNA"/>
</dbReference>
<evidence type="ECO:0000313" key="2">
    <source>
        <dbReference type="Proteomes" id="UP000790347"/>
    </source>
</evidence>
<reference evidence="1" key="2">
    <citation type="journal article" date="2022" name="Res Sq">
        <title>Comparative Genomics Reveals Insights into the Divergent Evolution of Astigmatic Mites and Household Pest Adaptations.</title>
        <authorList>
            <person name="Xiong Q."/>
            <person name="Wan A.T.-Y."/>
            <person name="Liu X.-Y."/>
            <person name="Fung C.S.-H."/>
            <person name="Xiao X."/>
            <person name="Malainual N."/>
            <person name="Hou J."/>
            <person name="Wang L."/>
            <person name="Wang M."/>
            <person name="Yang K."/>
            <person name="Cui Y."/>
            <person name="Leung E."/>
            <person name="Nong W."/>
            <person name="Shin S.-K."/>
            <person name="Au S."/>
            <person name="Jeong K.Y."/>
            <person name="Chew F.T."/>
            <person name="Hui J."/>
            <person name="Leung T.F."/>
            <person name="Tungtrongchitr A."/>
            <person name="Zhong N."/>
            <person name="Liu Z."/>
            <person name="Tsui S."/>
        </authorList>
    </citation>
    <scope>NUCLEOTIDE SEQUENCE</scope>
    <source>
        <strain evidence="1">Derf</strain>
        <tissue evidence="1">Whole organism</tissue>
    </source>
</reference>
<proteinExistence type="predicted"/>
<evidence type="ECO:0000313" key="1">
    <source>
        <dbReference type="EMBL" id="KAH9516113.1"/>
    </source>
</evidence>
<organism evidence="1 2">
    <name type="scientific">Dermatophagoides farinae</name>
    <name type="common">American house dust mite</name>
    <dbReference type="NCBI Taxonomy" id="6954"/>
    <lineage>
        <taxon>Eukaryota</taxon>
        <taxon>Metazoa</taxon>
        <taxon>Ecdysozoa</taxon>
        <taxon>Arthropoda</taxon>
        <taxon>Chelicerata</taxon>
        <taxon>Arachnida</taxon>
        <taxon>Acari</taxon>
        <taxon>Acariformes</taxon>
        <taxon>Sarcoptiformes</taxon>
        <taxon>Astigmata</taxon>
        <taxon>Psoroptidia</taxon>
        <taxon>Analgoidea</taxon>
        <taxon>Pyroglyphidae</taxon>
        <taxon>Dermatophagoidinae</taxon>
        <taxon>Dermatophagoides</taxon>
    </lineage>
</organism>
<dbReference type="AlphaFoldDB" id="A0A922I080"/>
<gene>
    <name evidence="1" type="ORF">DERF_006875</name>
</gene>
<keyword evidence="2" id="KW-1185">Reference proteome</keyword>
<accession>A0A922I080</accession>
<comment type="caution">
    <text evidence="1">The sequence shown here is derived from an EMBL/GenBank/DDBJ whole genome shotgun (WGS) entry which is preliminary data.</text>
</comment>
<dbReference type="Proteomes" id="UP000790347">
    <property type="component" value="Unassembled WGS sequence"/>
</dbReference>